<feature type="domain" description="Peptidase S54 rhomboid" evidence="8">
    <location>
        <begin position="51"/>
        <end position="193"/>
    </location>
</feature>
<evidence type="ECO:0000259" key="8">
    <source>
        <dbReference type="Pfam" id="PF01694"/>
    </source>
</evidence>
<evidence type="ECO:0000313" key="10">
    <source>
        <dbReference type="Proteomes" id="UP000187495"/>
    </source>
</evidence>
<comment type="similarity">
    <text evidence="2">Belongs to the peptidase S54 family.</text>
</comment>
<dbReference type="PANTHER" id="PTHR43731:SF14">
    <property type="entry name" value="PRESENILIN-ASSOCIATED RHOMBOID-LIKE PROTEIN, MITOCHONDRIAL"/>
    <property type="match status" value="1"/>
</dbReference>
<feature type="transmembrane region" description="Helical" evidence="7">
    <location>
        <begin position="123"/>
        <end position="144"/>
    </location>
</feature>
<keyword evidence="3 7" id="KW-0812">Transmembrane</keyword>
<dbReference type="PANTHER" id="PTHR43731">
    <property type="entry name" value="RHOMBOID PROTEASE"/>
    <property type="match status" value="1"/>
</dbReference>
<feature type="transmembrane region" description="Helical" evidence="7">
    <location>
        <begin position="204"/>
        <end position="223"/>
    </location>
</feature>
<dbReference type="InterPro" id="IPR035952">
    <property type="entry name" value="Rhomboid-like_sf"/>
</dbReference>
<dbReference type="GO" id="GO:0006508">
    <property type="term" value="P:proteolysis"/>
    <property type="evidence" value="ECO:0007669"/>
    <property type="project" value="UniProtKB-KW"/>
</dbReference>
<reference evidence="10" key="1">
    <citation type="submission" date="2017-01" db="EMBL/GenBank/DDBJ databases">
        <authorList>
            <person name="Varghese N."/>
            <person name="Submissions S."/>
        </authorList>
    </citation>
    <scope>NUCLEOTIDE SEQUENCE [LARGE SCALE GENOMIC DNA]</scope>
    <source>
        <strain evidence="10">DSM 21768</strain>
    </source>
</reference>
<evidence type="ECO:0000256" key="1">
    <source>
        <dbReference type="ARBA" id="ARBA00004141"/>
    </source>
</evidence>
<dbReference type="Proteomes" id="UP000187495">
    <property type="component" value="Unassembled WGS sequence"/>
</dbReference>
<feature type="transmembrane region" description="Helical" evidence="7">
    <location>
        <begin position="60"/>
        <end position="80"/>
    </location>
</feature>
<evidence type="ECO:0000256" key="5">
    <source>
        <dbReference type="ARBA" id="ARBA00022989"/>
    </source>
</evidence>
<keyword evidence="9" id="KW-0645">Protease</keyword>
<feature type="transmembrane region" description="Helical" evidence="7">
    <location>
        <begin position="156"/>
        <end position="174"/>
    </location>
</feature>
<keyword evidence="6 7" id="KW-0472">Membrane</keyword>
<dbReference type="Gene3D" id="1.20.1540.10">
    <property type="entry name" value="Rhomboid-like"/>
    <property type="match status" value="1"/>
</dbReference>
<dbReference type="GO" id="GO:0016020">
    <property type="term" value="C:membrane"/>
    <property type="evidence" value="ECO:0007669"/>
    <property type="project" value="UniProtKB-SubCell"/>
</dbReference>
<protein>
    <submittedName>
        <fullName evidence="9">Membrane associated serine protease, rhomboid family</fullName>
    </submittedName>
</protein>
<organism evidence="9 10">
    <name type="scientific">Moraxella cuniculi DSM 21768</name>
    <dbReference type="NCBI Taxonomy" id="1122245"/>
    <lineage>
        <taxon>Bacteria</taxon>
        <taxon>Pseudomonadati</taxon>
        <taxon>Pseudomonadota</taxon>
        <taxon>Gammaproteobacteria</taxon>
        <taxon>Moraxellales</taxon>
        <taxon>Moraxellaceae</taxon>
        <taxon>Moraxella</taxon>
    </lineage>
</organism>
<name>A0A1N7F435_9GAMM</name>
<dbReference type="Pfam" id="PF01694">
    <property type="entry name" value="Rhomboid"/>
    <property type="match status" value="1"/>
</dbReference>
<dbReference type="InterPro" id="IPR022764">
    <property type="entry name" value="Peptidase_S54_rhomboid_dom"/>
</dbReference>
<evidence type="ECO:0000313" key="9">
    <source>
        <dbReference type="EMBL" id="SIR95081.1"/>
    </source>
</evidence>
<dbReference type="InterPro" id="IPR050925">
    <property type="entry name" value="Rhomboid_protease_S54"/>
</dbReference>
<accession>A0A1N7F435</accession>
<evidence type="ECO:0000256" key="4">
    <source>
        <dbReference type="ARBA" id="ARBA00022801"/>
    </source>
</evidence>
<dbReference type="STRING" id="34061.B0189_07465"/>
<feature type="transmembrane region" description="Helical" evidence="7">
    <location>
        <begin position="92"/>
        <end position="111"/>
    </location>
</feature>
<dbReference type="EMBL" id="FTNU01000009">
    <property type="protein sequence ID" value="SIR95081.1"/>
    <property type="molecule type" value="Genomic_DNA"/>
</dbReference>
<evidence type="ECO:0000256" key="3">
    <source>
        <dbReference type="ARBA" id="ARBA00022692"/>
    </source>
</evidence>
<dbReference type="GO" id="GO:0004252">
    <property type="term" value="F:serine-type endopeptidase activity"/>
    <property type="evidence" value="ECO:0007669"/>
    <property type="project" value="InterPro"/>
</dbReference>
<keyword evidence="10" id="KW-1185">Reference proteome</keyword>
<evidence type="ECO:0000256" key="6">
    <source>
        <dbReference type="ARBA" id="ARBA00023136"/>
    </source>
</evidence>
<feature type="transmembrane region" description="Helical" evidence="7">
    <location>
        <begin position="180"/>
        <end position="197"/>
    </location>
</feature>
<evidence type="ECO:0000256" key="2">
    <source>
        <dbReference type="ARBA" id="ARBA00009045"/>
    </source>
</evidence>
<sequence>MLWQAAPVTLLLIAGFVLVMVIQSLLGVRIDDPSMADLLRFGANFLPATLHEPWRLVSSGFLHIGILHLLFNSFAMYYLGQAAEMILGGLRLLGLFLLSVMGGSLLVNYEAWQMWQLGKMPTLTAGASGGIMGIGAFLLILAMCKTPVGYVLNTKGLAITMAINLLMGFAVDGISNAGHIGGSLVGVTAGVLYTLLHRLAKHQWLPWVISAVVLVSIYAWQMATWNALLS</sequence>
<comment type="subcellular location">
    <subcellularLocation>
        <location evidence="1">Membrane</location>
        <topology evidence="1">Multi-pass membrane protein</topology>
    </subcellularLocation>
</comment>
<proteinExistence type="inferred from homology"/>
<evidence type="ECO:0000256" key="7">
    <source>
        <dbReference type="SAM" id="Phobius"/>
    </source>
</evidence>
<dbReference type="AlphaFoldDB" id="A0A1N7F435"/>
<keyword evidence="4" id="KW-0378">Hydrolase</keyword>
<gene>
    <name evidence="9" type="ORF">SAMN02745664_10985</name>
</gene>
<dbReference type="SUPFAM" id="SSF144091">
    <property type="entry name" value="Rhomboid-like"/>
    <property type="match status" value="1"/>
</dbReference>
<keyword evidence="5 7" id="KW-1133">Transmembrane helix</keyword>